<evidence type="ECO:0000256" key="5">
    <source>
        <dbReference type="ARBA" id="ARBA00033747"/>
    </source>
</evidence>
<feature type="domain" description="Trichohyalin-plectin-homology" evidence="9">
    <location>
        <begin position="158"/>
        <end position="259"/>
    </location>
</feature>
<dbReference type="Ensembl" id="ENSCCRT00015105790.1">
    <property type="protein sequence ID" value="ENSCCRP00015102483.1"/>
    <property type="gene ID" value="ENSCCRG00015041007.1"/>
</dbReference>
<keyword evidence="3" id="KW-0969">Cilium</keyword>
<accession>A0A8C2ABL7</accession>
<dbReference type="GO" id="GO:0005929">
    <property type="term" value="C:cilium"/>
    <property type="evidence" value="ECO:0007669"/>
    <property type="project" value="UniProtKB-SubCell"/>
</dbReference>
<evidence type="ECO:0000256" key="2">
    <source>
        <dbReference type="ARBA" id="ARBA00023054"/>
    </source>
</evidence>
<evidence type="ECO:0000256" key="6">
    <source>
        <dbReference type="ARBA" id="ARBA00033773"/>
    </source>
</evidence>
<comment type="subcellular location">
    <subcellularLocation>
        <location evidence="1">Cell projection</location>
        <location evidence="1">Cilium</location>
    </subcellularLocation>
</comment>
<feature type="transmembrane region" description="Helical" evidence="8">
    <location>
        <begin position="258"/>
        <end position="279"/>
    </location>
</feature>
<evidence type="ECO:0000256" key="7">
    <source>
        <dbReference type="SAM" id="Coils"/>
    </source>
</evidence>
<dbReference type="InterPro" id="IPR043596">
    <property type="entry name" value="CFAP53/TCHP"/>
</dbReference>
<evidence type="ECO:0000313" key="10">
    <source>
        <dbReference type="Ensembl" id="ENSCCRP00015102483.1"/>
    </source>
</evidence>
<keyword evidence="2 7" id="KW-0175">Coiled coil</keyword>
<feature type="coiled-coil region" evidence="7">
    <location>
        <begin position="224"/>
        <end position="254"/>
    </location>
</feature>
<keyword evidence="8" id="KW-0812">Transmembrane</keyword>
<dbReference type="Pfam" id="PF13868">
    <property type="entry name" value="TPH"/>
    <property type="match status" value="1"/>
</dbReference>
<evidence type="ECO:0000256" key="8">
    <source>
        <dbReference type="SAM" id="Phobius"/>
    </source>
</evidence>
<organism evidence="10 11">
    <name type="scientific">Cyprinus carpio</name>
    <name type="common">Common carp</name>
    <dbReference type="NCBI Taxonomy" id="7962"/>
    <lineage>
        <taxon>Eukaryota</taxon>
        <taxon>Metazoa</taxon>
        <taxon>Chordata</taxon>
        <taxon>Craniata</taxon>
        <taxon>Vertebrata</taxon>
        <taxon>Euteleostomi</taxon>
        <taxon>Actinopterygii</taxon>
        <taxon>Neopterygii</taxon>
        <taxon>Teleostei</taxon>
        <taxon>Ostariophysi</taxon>
        <taxon>Cypriniformes</taxon>
        <taxon>Cyprinidae</taxon>
        <taxon>Cyprininae</taxon>
        <taxon>Cyprinus</taxon>
    </lineage>
</organism>
<keyword evidence="8" id="KW-0472">Membrane</keyword>
<evidence type="ECO:0000259" key="9">
    <source>
        <dbReference type="Pfam" id="PF13868"/>
    </source>
</evidence>
<keyword evidence="8" id="KW-1133">Transmembrane helix</keyword>
<sequence>MLTAHRNRTRCREVTGPGHSVALRAKQPSSKDIDDLFLRRRKQEAIQNEVLEFTKDQSSCDVRMRWERNTQRRMVSATISRRLQEAREQYQMDIDERRERLRELLESEEREILREMEAKKETVLERQAKMLERAKTLRERRESERQRLAAEKLDQLFREQCEELRAVQIMRRQDEVCTERAAQIRTKEEVQLMQQEEDRLFAQMWESDRLAKEERHNHEVQRQRENNLQQKAFLQAQMETTEQQRIQAKQLKQEEAQLLHGVCIYIYLFILKVLFFSLVNENIQKQAEPFKEREELERILQENKLLDEEEKNRLREATQEYQADLLAQMLYRQRIREAEQAEKEYEFQKGLMYQEQYNKKIQEILSRPISSTTAVHPFRRRERPFSSFGAQLA</sequence>
<dbReference type="PANTHER" id="PTHR31183:SF1">
    <property type="entry name" value="CILIA- AND FLAGELLA-ASSOCIATED PROTEIN 53"/>
    <property type="match status" value="1"/>
</dbReference>
<name>A0A8C2ABL7_CYPCA</name>
<dbReference type="InterPro" id="IPR043597">
    <property type="entry name" value="TPH_dom"/>
</dbReference>
<feature type="coiled-coil region" evidence="7">
    <location>
        <begin position="80"/>
        <end position="154"/>
    </location>
</feature>
<evidence type="ECO:0000313" key="11">
    <source>
        <dbReference type="Proteomes" id="UP000694700"/>
    </source>
</evidence>
<reference evidence="10" key="1">
    <citation type="submission" date="2025-08" db="UniProtKB">
        <authorList>
            <consortium name="Ensembl"/>
        </authorList>
    </citation>
    <scope>IDENTIFICATION</scope>
</reference>
<protein>
    <recommendedName>
        <fullName evidence="6">Cilia- and flagella-associated protein 53</fullName>
    </recommendedName>
</protein>
<comment type="similarity">
    <text evidence="5">Belongs to the CFAP53 family.</text>
</comment>
<dbReference type="AlphaFoldDB" id="A0A8C2ABL7"/>
<keyword evidence="4" id="KW-0966">Cell projection</keyword>
<evidence type="ECO:0000256" key="4">
    <source>
        <dbReference type="ARBA" id="ARBA00023273"/>
    </source>
</evidence>
<dbReference type="PANTHER" id="PTHR31183">
    <property type="entry name" value="TRICHOPLEIN KERATIN FILAMENT-BINDING PROTEIN FAMILY MEMBER"/>
    <property type="match status" value="1"/>
</dbReference>
<proteinExistence type="inferred from homology"/>
<dbReference type="Proteomes" id="UP000694700">
    <property type="component" value="Unplaced"/>
</dbReference>
<evidence type="ECO:0000256" key="1">
    <source>
        <dbReference type="ARBA" id="ARBA00004138"/>
    </source>
</evidence>
<evidence type="ECO:0000256" key="3">
    <source>
        <dbReference type="ARBA" id="ARBA00023069"/>
    </source>
</evidence>